<keyword evidence="3" id="KW-0540">Nuclease</keyword>
<dbReference type="Proteomes" id="UP000735302">
    <property type="component" value="Unassembled WGS sequence"/>
</dbReference>
<comment type="similarity">
    <text evidence="1">Belongs to the metallo-dependent hydrolases superfamily. TatD-type hydrolase family.</text>
</comment>
<dbReference type="GO" id="GO:0046872">
    <property type="term" value="F:metal ion binding"/>
    <property type="evidence" value="ECO:0007669"/>
    <property type="project" value="UniProtKB-KW"/>
</dbReference>
<evidence type="ECO:0000313" key="3">
    <source>
        <dbReference type="EMBL" id="GFO13754.1"/>
    </source>
</evidence>
<reference evidence="3 4" key="1">
    <citation type="journal article" date="2021" name="Elife">
        <title>Chloroplast acquisition without the gene transfer in kleptoplastic sea slugs, Plakobranchus ocellatus.</title>
        <authorList>
            <person name="Maeda T."/>
            <person name="Takahashi S."/>
            <person name="Yoshida T."/>
            <person name="Shimamura S."/>
            <person name="Takaki Y."/>
            <person name="Nagai Y."/>
            <person name="Toyoda A."/>
            <person name="Suzuki Y."/>
            <person name="Arimoto A."/>
            <person name="Ishii H."/>
            <person name="Satoh N."/>
            <person name="Nishiyama T."/>
            <person name="Hasebe M."/>
            <person name="Maruyama T."/>
            <person name="Minagawa J."/>
            <person name="Obokata J."/>
            <person name="Shigenobu S."/>
        </authorList>
    </citation>
    <scope>NUCLEOTIDE SEQUENCE [LARGE SCALE GENOMIC DNA]</scope>
</reference>
<evidence type="ECO:0000256" key="1">
    <source>
        <dbReference type="ARBA" id="ARBA00009275"/>
    </source>
</evidence>
<proteinExistence type="inferred from homology"/>
<name>A0AAV4B5V9_9GAST</name>
<feature type="binding site" evidence="2">
    <location>
        <position position="88"/>
    </location>
    <ligand>
        <name>a divalent metal cation</name>
        <dbReference type="ChEBI" id="CHEBI:60240"/>
        <label>1</label>
    </ligand>
</feature>
<dbReference type="SUPFAM" id="SSF51556">
    <property type="entry name" value="Metallo-dependent hydrolases"/>
    <property type="match status" value="1"/>
</dbReference>
<protein>
    <submittedName>
        <fullName evidence="3">3'-5' ssDNA/RNA exonuclease tatd</fullName>
    </submittedName>
</protein>
<dbReference type="PANTHER" id="PTHR46363:SF1">
    <property type="entry name" value="DEOXYRIBONUCLEASE TATDN2-RELATED"/>
    <property type="match status" value="1"/>
</dbReference>
<keyword evidence="2" id="KW-0479">Metal-binding</keyword>
<feature type="binding site" evidence="2">
    <location>
        <position position="205"/>
    </location>
    <ligand>
        <name>a divalent metal cation</name>
        <dbReference type="ChEBI" id="CHEBI:60240"/>
        <label>1</label>
    </ligand>
</feature>
<feature type="binding site" evidence="2">
    <location>
        <position position="122"/>
    </location>
    <ligand>
        <name>a divalent metal cation</name>
        <dbReference type="ChEBI" id="CHEBI:60240"/>
        <label>2</label>
    </ligand>
</feature>
<dbReference type="InterPro" id="IPR032466">
    <property type="entry name" value="Metal_Hydrolase"/>
</dbReference>
<keyword evidence="3" id="KW-0378">Hydrolase</keyword>
<dbReference type="GO" id="GO:0004527">
    <property type="term" value="F:exonuclease activity"/>
    <property type="evidence" value="ECO:0007669"/>
    <property type="project" value="UniProtKB-KW"/>
</dbReference>
<keyword evidence="4" id="KW-1185">Reference proteome</keyword>
<dbReference type="PIRSF" id="PIRSF005902">
    <property type="entry name" value="DNase_TatD"/>
    <property type="match status" value="1"/>
</dbReference>
<keyword evidence="3" id="KW-0269">Exonuclease</keyword>
<evidence type="ECO:0000313" key="4">
    <source>
        <dbReference type="Proteomes" id="UP000735302"/>
    </source>
</evidence>
<sequence length="255" mass="28212">MLGREATVSDMLGMPLPCPLKNPVRLSGGVAVFCDPCSYPKSLLRTVNMPGFTAAIGVHSRHVPGWSAAHKEAFKIFMRSPNTKALGEIGLDLTARGVKKQEETLQYLLRGFADPSRPVILHLRRHRGKEDEIYFRGLKLVGPCLHREQPIQLHCFSGSAVAFAKWQKRFPDVYASFSGLVSSFEEHQKQGLRAVPGDRLLLETDSPYLPAVGRGVGNTPHHVGDVAMLVSQVMQQPVLDVIELANANLKRLFRL</sequence>
<dbReference type="Pfam" id="PF01026">
    <property type="entry name" value="TatD_DNase"/>
    <property type="match status" value="1"/>
</dbReference>
<dbReference type="Gene3D" id="3.20.20.140">
    <property type="entry name" value="Metal-dependent hydrolases"/>
    <property type="match status" value="1"/>
</dbReference>
<comment type="caution">
    <text evidence="3">The sequence shown here is derived from an EMBL/GenBank/DDBJ whole genome shotgun (WGS) entry which is preliminary data.</text>
</comment>
<gene>
    <name evidence="3" type="ORF">PoB_004025900</name>
</gene>
<evidence type="ECO:0000256" key="2">
    <source>
        <dbReference type="PIRSR" id="PIRSR005902-1"/>
    </source>
</evidence>
<feature type="binding site" evidence="2">
    <location>
        <position position="154"/>
    </location>
    <ligand>
        <name>a divalent metal cation</name>
        <dbReference type="ChEBI" id="CHEBI:60240"/>
        <label>2</label>
    </ligand>
</feature>
<dbReference type="AlphaFoldDB" id="A0AAV4B5V9"/>
<accession>A0AAV4B5V9</accession>
<organism evidence="3 4">
    <name type="scientific">Plakobranchus ocellatus</name>
    <dbReference type="NCBI Taxonomy" id="259542"/>
    <lineage>
        <taxon>Eukaryota</taxon>
        <taxon>Metazoa</taxon>
        <taxon>Spiralia</taxon>
        <taxon>Lophotrochozoa</taxon>
        <taxon>Mollusca</taxon>
        <taxon>Gastropoda</taxon>
        <taxon>Heterobranchia</taxon>
        <taxon>Euthyneura</taxon>
        <taxon>Panpulmonata</taxon>
        <taxon>Sacoglossa</taxon>
        <taxon>Placobranchoidea</taxon>
        <taxon>Plakobranchidae</taxon>
        <taxon>Plakobranchus</taxon>
    </lineage>
</organism>
<dbReference type="EMBL" id="BLXT01004499">
    <property type="protein sequence ID" value="GFO13754.1"/>
    <property type="molecule type" value="Genomic_DNA"/>
</dbReference>
<dbReference type="InterPro" id="IPR001130">
    <property type="entry name" value="TatD-like"/>
</dbReference>
<dbReference type="PANTHER" id="PTHR46363">
    <property type="entry name" value="DEOXYRIBONUCLEASE TATDN2-RELATED"/>
    <property type="match status" value="1"/>
</dbReference>